<dbReference type="EMBL" id="SACS01000019">
    <property type="protein sequence ID" value="RVU34340.1"/>
    <property type="molecule type" value="Genomic_DNA"/>
</dbReference>
<evidence type="ECO:0000259" key="1">
    <source>
        <dbReference type="Pfam" id="PF13280"/>
    </source>
</evidence>
<evidence type="ECO:0000259" key="2">
    <source>
        <dbReference type="Pfam" id="PF26107"/>
    </source>
</evidence>
<sequence length="300" mass="34199">MQSATTTLELLTQAQLTQAQQQRLLFIDFCLNYFGEIARADLIAQFQTGLASCTRDLALYKELAPANLELKHHTKLYYRTAAFSPLFSHNDAVLLSRLSDSASDCLPARLQHHSYSLDAIRLLRPRCGLVPVVLQAIYLQQAVHCRYVSLSSGEQERELVPHTLVNNGHRWHLRAFDRKHGEFRDFVLNRLLQVRRIESEILPQQQRGADAVWQQICQITLQPHPGHQYPQAIALDYNMQQGRLVLEVRAAVLGYLLQQWQVDCSPDASLDCRQYPLALADHQILTQVADLTLFPGANLR</sequence>
<evidence type="ECO:0000313" key="4">
    <source>
        <dbReference type="EMBL" id="RVU34340.1"/>
    </source>
</evidence>
<proteinExistence type="predicted"/>
<evidence type="ECO:0000259" key="3">
    <source>
        <dbReference type="Pfam" id="PF26109"/>
    </source>
</evidence>
<feature type="domain" description="WYL" evidence="1">
    <location>
        <begin position="131"/>
        <end position="195"/>
    </location>
</feature>
<dbReference type="PANTHER" id="PTHR34580">
    <property type="match status" value="1"/>
</dbReference>
<dbReference type="InterPro" id="IPR059020">
    <property type="entry name" value="CapW_CTD"/>
</dbReference>
<dbReference type="InterPro" id="IPR051534">
    <property type="entry name" value="CBASS_pafABC_assoc_protein"/>
</dbReference>
<accession>A0A437QIX9</accession>
<dbReference type="InterPro" id="IPR016634">
    <property type="entry name" value="CapW-like"/>
</dbReference>
<dbReference type="InterPro" id="IPR026881">
    <property type="entry name" value="WYL_dom"/>
</dbReference>
<keyword evidence="5" id="KW-1185">Reference proteome</keyword>
<dbReference type="PIRSF" id="PIRSF015558">
    <property type="entry name" value="Txn_reg_DeoR_prd"/>
    <property type="match status" value="1"/>
</dbReference>
<dbReference type="Proteomes" id="UP000283077">
    <property type="component" value="Unassembled WGS sequence"/>
</dbReference>
<dbReference type="AlphaFoldDB" id="A0A437QIX9"/>
<dbReference type="PANTHER" id="PTHR34580:SF3">
    <property type="entry name" value="PROTEIN PAFB"/>
    <property type="match status" value="1"/>
</dbReference>
<feature type="domain" description="DNA-binding transcriptional repressor CapW winged helix-turn-helix" evidence="3">
    <location>
        <begin position="20"/>
        <end position="92"/>
    </location>
</feature>
<reference evidence="4 5" key="1">
    <citation type="submission" date="2019-01" db="EMBL/GenBank/DDBJ databases">
        <authorList>
            <person name="Chen W.-M."/>
        </authorList>
    </citation>
    <scope>NUCLEOTIDE SEQUENCE [LARGE SCALE GENOMIC DNA]</scope>
    <source>
        <strain evidence="4 5">KYPC3</strain>
    </source>
</reference>
<feature type="domain" description="DNA-binding transcriptional repressor CapW C-terminal dimerisation" evidence="2">
    <location>
        <begin position="218"/>
        <end position="281"/>
    </location>
</feature>
<name>A0A437QIX9_9GAMM</name>
<dbReference type="OrthoDB" id="6400324at2"/>
<dbReference type="RefSeq" id="WP_127700312.1">
    <property type="nucleotide sequence ID" value="NZ_SACS01000019.1"/>
</dbReference>
<dbReference type="Pfam" id="PF26109">
    <property type="entry name" value="WHD_BrxR"/>
    <property type="match status" value="1"/>
</dbReference>
<evidence type="ECO:0000313" key="5">
    <source>
        <dbReference type="Proteomes" id="UP000283077"/>
    </source>
</evidence>
<dbReference type="InterPro" id="IPR059019">
    <property type="entry name" value="WHD_CapW"/>
</dbReference>
<protein>
    <submittedName>
        <fullName evidence="4">WYL domain-containing protein</fullName>
    </submittedName>
</protein>
<dbReference type="Pfam" id="PF26107">
    <property type="entry name" value="BrxR_CTD"/>
    <property type="match status" value="1"/>
</dbReference>
<gene>
    <name evidence="4" type="ORF">EOE67_15850</name>
</gene>
<organism evidence="4 5">
    <name type="scientific">Rheinheimera riviphila</name>
    <dbReference type="NCBI Taxonomy" id="1834037"/>
    <lineage>
        <taxon>Bacteria</taxon>
        <taxon>Pseudomonadati</taxon>
        <taxon>Pseudomonadota</taxon>
        <taxon>Gammaproteobacteria</taxon>
        <taxon>Chromatiales</taxon>
        <taxon>Chromatiaceae</taxon>
        <taxon>Rheinheimera</taxon>
    </lineage>
</organism>
<dbReference type="PROSITE" id="PS52050">
    <property type="entry name" value="WYL"/>
    <property type="match status" value="1"/>
</dbReference>
<dbReference type="Pfam" id="PF13280">
    <property type="entry name" value="WYL"/>
    <property type="match status" value="1"/>
</dbReference>
<comment type="caution">
    <text evidence="4">The sequence shown here is derived from an EMBL/GenBank/DDBJ whole genome shotgun (WGS) entry which is preliminary data.</text>
</comment>